<name>A0ABQ1CYA3_STRDI</name>
<feature type="region of interest" description="Disordered" evidence="1">
    <location>
        <begin position="1"/>
        <end position="104"/>
    </location>
</feature>
<evidence type="ECO:0000313" key="2">
    <source>
        <dbReference type="EMBL" id="GFH75284.1"/>
    </source>
</evidence>
<evidence type="ECO:0000256" key="1">
    <source>
        <dbReference type="SAM" id="MobiDB-lite"/>
    </source>
</evidence>
<protein>
    <submittedName>
        <fullName evidence="2">Uncharacterized protein</fullName>
    </submittedName>
</protein>
<reference evidence="2 3" key="1">
    <citation type="submission" date="2020-02" db="EMBL/GenBank/DDBJ databases">
        <title>Whole genome shotgun sequence of Streptomyces diastaticus subsp. diastaticus NBRC 13412.</title>
        <authorList>
            <person name="Ichikawa N."/>
            <person name="Komaki H."/>
            <person name="Tamura T."/>
        </authorList>
    </citation>
    <scope>NUCLEOTIDE SEQUENCE [LARGE SCALE GENOMIC DNA]</scope>
    <source>
        <strain evidence="2 3">NBRC 13412</strain>
    </source>
</reference>
<sequence>MASGQLGQFPQGQQSRGRFTGEGTEFADQFRRRDEDAAEIALPGRLAGGGAGGEPGQTQSGGGAQGGQLAGEVGAFQGRLAGHRRSTSQVCGPMIPSTTSPSLS</sequence>
<dbReference type="Proteomes" id="UP000472710">
    <property type="component" value="Unassembled WGS sequence"/>
</dbReference>
<feature type="compositionally biased region" description="Polar residues" evidence="1">
    <location>
        <begin position="1"/>
        <end position="17"/>
    </location>
</feature>
<organism evidence="2 3">
    <name type="scientific">Streptomyces diastaticus subsp. diastaticus</name>
    <dbReference type="NCBI Taxonomy" id="68040"/>
    <lineage>
        <taxon>Bacteria</taxon>
        <taxon>Bacillati</taxon>
        <taxon>Actinomycetota</taxon>
        <taxon>Actinomycetes</taxon>
        <taxon>Kitasatosporales</taxon>
        <taxon>Streptomycetaceae</taxon>
        <taxon>Streptomyces</taxon>
        <taxon>Streptomyces diastaticus group</taxon>
    </lineage>
</organism>
<comment type="caution">
    <text evidence="2">The sequence shown here is derived from an EMBL/GenBank/DDBJ whole genome shotgun (WGS) entry which is preliminary data.</text>
</comment>
<gene>
    <name evidence="2" type="ORF">Sdia_60520</name>
</gene>
<keyword evidence="3" id="KW-1185">Reference proteome</keyword>
<dbReference type="EMBL" id="BLLN01000008">
    <property type="protein sequence ID" value="GFH75284.1"/>
    <property type="molecule type" value="Genomic_DNA"/>
</dbReference>
<proteinExistence type="predicted"/>
<feature type="compositionally biased region" description="Gly residues" evidence="1">
    <location>
        <begin position="46"/>
        <end position="69"/>
    </location>
</feature>
<evidence type="ECO:0000313" key="3">
    <source>
        <dbReference type="Proteomes" id="UP000472710"/>
    </source>
</evidence>
<accession>A0ABQ1CYA3</accession>